<proteinExistence type="predicted"/>
<gene>
    <name evidence="1" type="ORF">SLS56_009146</name>
</gene>
<protein>
    <submittedName>
        <fullName evidence="1">Uncharacterized protein</fullName>
    </submittedName>
</protein>
<name>A0ABR3SI38_9PEZI</name>
<dbReference type="EMBL" id="JAJVDC020000149">
    <property type="protein sequence ID" value="KAL1621610.1"/>
    <property type="molecule type" value="Genomic_DNA"/>
</dbReference>
<sequence length="95" mass="9895">MPAVDHVLGGYVASRARREGTPSKSGDAAVESSDAAFVGLPDVADGLSVRVVEVAGKLLRRDAMSEEEIEELPDIGRDANSDCVAEADFVAAHAQ</sequence>
<dbReference type="Proteomes" id="UP001521116">
    <property type="component" value="Unassembled WGS sequence"/>
</dbReference>
<keyword evidence="2" id="KW-1185">Reference proteome</keyword>
<reference evidence="1 2" key="1">
    <citation type="submission" date="2024-02" db="EMBL/GenBank/DDBJ databases">
        <title>De novo assembly and annotation of 12 fungi associated with fruit tree decline syndrome in Ontario, Canada.</title>
        <authorList>
            <person name="Sulman M."/>
            <person name="Ellouze W."/>
            <person name="Ilyukhin E."/>
        </authorList>
    </citation>
    <scope>NUCLEOTIDE SEQUENCE [LARGE SCALE GENOMIC DNA]</scope>
    <source>
        <strain evidence="1 2">M1-105</strain>
    </source>
</reference>
<comment type="caution">
    <text evidence="1">The sequence shown here is derived from an EMBL/GenBank/DDBJ whole genome shotgun (WGS) entry which is preliminary data.</text>
</comment>
<evidence type="ECO:0000313" key="1">
    <source>
        <dbReference type="EMBL" id="KAL1621610.1"/>
    </source>
</evidence>
<organism evidence="1 2">
    <name type="scientific">Neofusicoccum ribis</name>
    <dbReference type="NCBI Taxonomy" id="45134"/>
    <lineage>
        <taxon>Eukaryota</taxon>
        <taxon>Fungi</taxon>
        <taxon>Dikarya</taxon>
        <taxon>Ascomycota</taxon>
        <taxon>Pezizomycotina</taxon>
        <taxon>Dothideomycetes</taxon>
        <taxon>Dothideomycetes incertae sedis</taxon>
        <taxon>Botryosphaeriales</taxon>
        <taxon>Botryosphaeriaceae</taxon>
        <taxon>Neofusicoccum</taxon>
    </lineage>
</organism>
<accession>A0ABR3SI38</accession>
<evidence type="ECO:0000313" key="2">
    <source>
        <dbReference type="Proteomes" id="UP001521116"/>
    </source>
</evidence>